<gene>
    <name evidence="2" type="ORF">F7018_08000</name>
</gene>
<keyword evidence="3" id="KW-1185">Reference proteome</keyword>
<accession>A0A7J5ALS9</accession>
<dbReference type="EMBL" id="WAAU01000012">
    <property type="protein sequence ID" value="KAB1158552.1"/>
    <property type="molecule type" value="Genomic_DNA"/>
</dbReference>
<evidence type="ECO:0000259" key="1">
    <source>
        <dbReference type="Pfam" id="PF24722"/>
    </source>
</evidence>
<protein>
    <recommendedName>
        <fullName evidence="1">DUF7674 domain-containing protein</fullName>
    </recommendedName>
</protein>
<evidence type="ECO:0000313" key="3">
    <source>
        <dbReference type="Proteomes" id="UP000467305"/>
    </source>
</evidence>
<dbReference type="Pfam" id="PF24722">
    <property type="entry name" value="DUF7674"/>
    <property type="match status" value="1"/>
</dbReference>
<organism evidence="2 3">
    <name type="scientific">Tenacibaculum aiptasiae</name>
    <dbReference type="NCBI Taxonomy" id="426481"/>
    <lineage>
        <taxon>Bacteria</taxon>
        <taxon>Pseudomonadati</taxon>
        <taxon>Bacteroidota</taxon>
        <taxon>Flavobacteriia</taxon>
        <taxon>Flavobacteriales</taxon>
        <taxon>Flavobacteriaceae</taxon>
        <taxon>Tenacibaculum</taxon>
    </lineage>
</organism>
<dbReference type="Proteomes" id="UP000467305">
    <property type="component" value="Unassembled WGS sequence"/>
</dbReference>
<dbReference type="RefSeq" id="WP_150899522.1">
    <property type="nucleotide sequence ID" value="NZ_WAAU01000012.1"/>
</dbReference>
<comment type="caution">
    <text evidence="2">The sequence shown here is derived from an EMBL/GenBank/DDBJ whole genome shotgun (WGS) entry which is preliminary data.</text>
</comment>
<sequence>MFLSLNIVCNMKIKKIDIIFQESEVEQVFQKLISDWNELTDFYNKEVKFDYEDPSDRLAYIDIADISRFIVDKKKLGQTENFETFFKNVEELMIFGDDYVKNLIVVGLFEGIQNIGGSEIDYYKSFDKWLKTNSLKAWKNLIDSWEGLDWKKTN</sequence>
<dbReference type="AlphaFoldDB" id="A0A7J5ALS9"/>
<evidence type="ECO:0000313" key="2">
    <source>
        <dbReference type="EMBL" id="KAB1158552.1"/>
    </source>
</evidence>
<dbReference type="InterPro" id="IPR056091">
    <property type="entry name" value="DUF7674"/>
</dbReference>
<dbReference type="OrthoDB" id="1494441at2"/>
<feature type="domain" description="DUF7674" evidence="1">
    <location>
        <begin position="30"/>
        <end position="145"/>
    </location>
</feature>
<name>A0A7J5ALS9_9FLAO</name>
<proteinExistence type="predicted"/>
<reference evidence="2 3" key="1">
    <citation type="submission" date="2019-09" db="EMBL/GenBank/DDBJ databases">
        <authorList>
            <person name="Cao W.R."/>
        </authorList>
    </citation>
    <scope>NUCLEOTIDE SEQUENCE [LARGE SCALE GENOMIC DNA]</scope>
    <source>
        <strain evidence="3">a4</strain>
    </source>
</reference>